<comment type="caution">
    <text evidence="9">The sequence shown here is derived from an EMBL/GenBank/DDBJ whole genome shotgun (WGS) entry which is preliminary data.</text>
</comment>
<gene>
    <name evidence="9" type="ORF">D7Z26_02410</name>
</gene>
<evidence type="ECO:0000313" key="9">
    <source>
        <dbReference type="EMBL" id="RKP56862.1"/>
    </source>
</evidence>
<dbReference type="OrthoDB" id="9782337at2"/>
<evidence type="ECO:0000256" key="6">
    <source>
        <dbReference type="ARBA" id="ARBA00023004"/>
    </source>
</evidence>
<dbReference type="Pfam" id="PF02589">
    <property type="entry name" value="LUD_dom"/>
    <property type="match status" value="1"/>
</dbReference>
<dbReference type="SUPFAM" id="SSF46548">
    <property type="entry name" value="alpha-helical ferredoxin"/>
    <property type="match status" value="1"/>
</dbReference>
<dbReference type="PANTHER" id="PTHR47153">
    <property type="entry name" value="LACTATE UTILIZATION PROTEIN B"/>
    <property type="match status" value="1"/>
</dbReference>
<dbReference type="GO" id="GO:0046872">
    <property type="term" value="F:metal ion binding"/>
    <property type="evidence" value="ECO:0007669"/>
    <property type="project" value="UniProtKB-KW"/>
</dbReference>
<evidence type="ECO:0000256" key="1">
    <source>
        <dbReference type="ARBA" id="ARBA00022448"/>
    </source>
</evidence>
<dbReference type="SUPFAM" id="SSF100950">
    <property type="entry name" value="NagB/RpiA/CoA transferase-like"/>
    <property type="match status" value="1"/>
</dbReference>
<dbReference type="Gene3D" id="1.10.1060.10">
    <property type="entry name" value="Alpha-helical ferredoxin"/>
    <property type="match status" value="1"/>
</dbReference>
<evidence type="ECO:0000256" key="2">
    <source>
        <dbReference type="ARBA" id="ARBA00022485"/>
    </source>
</evidence>
<dbReference type="InterPro" id="IPR024185">
    <property type="entry name" value="FTHF_cligase-like_sf"/>
</dbReference>
<keyword evidence="6" id="KW-0408">Iron</keyword>
<keyword evidence="10" id="KW-1185">Reference proteome</keyword>
<dbReference type="InterPro" id="IPR017896">
    <property type="entry name" value="4Fe4S_Fe-S-bd"/>
</dbReference>
<evidence type="ECO:0000256" key="4">
    <source>
        <dbReference type="ARBA" id="ARBA00022737"/>
    </source>
</evidence>
<dbReference type="InterPro" id="IPR017900">
    <property type="entry name" value="4Fe4S_Fe_S_CS"/>
</dbReference>
<dbReference type="InterPro" id="IPR003741">
    <property type="entry name" value="LUD_dom"/>
</dbReference>
<protein>
    <submittedName>
        <fullName evidence="9">Iron-sulfur cluster-binding protein</fullName>
    </submittedName>
</protein>
<dbReference type="Pfam" id="PF13183">
    <property type="entry name" value="Fer4_8"/>
    <property type="match status" value="1"/>
</dbReference>
<dbReference type="GO" id="GO:0051539">
    <property type="term" value="F:4 iron, 4 sulfur cluster binding"/>
    <property type="evidence" value="ECO:0007669"/>
    <property type="project" value="UniProtKB-KW"/>
</dbReference>
<name>A0A494YAC0_9BACL</name>
<evidence type="ECO:0000256" key="3">
    <source>
        <dbReference type="ARBA" id="ARBA00022723"/>
    </source>
</evidence>
<feature type="domain" description="4Fe-4S ferredoxin-type" evidence="8">
    <location>
        <begin position="308"/>
        <end position="339"/>
    </location>
</feature>
<keyword evidence="4" id="KW-0677">Repeat</keyword>
<evidence type="ECO:0000256" key="7">
    <source>
        <dbReference type="ARBA" id="ARBA00023014"/>
    </source>
</evidence>
<dbReference type="RefSeq" id="WP_120974468.1">
    <property type="nucleotide sequence ID" value="NZ_RBZM01000002.1"/>
</dbReference>
<keyword evidence="5" id="KW-0249">Electron transport</keyword>
<dbReference type="InterPro" id="IPR009051">
    <property type="entry name" value="Helical_ferredxn"/>
</dbReference>
<dbReference type="InterPro" id="IPR004452">
    <property type="entry name" value="LutB/LldF"/>
</dbReference>
<keyword evidence="7" id="KW-0411">Iron-sulfur</keyword>
<proteinExistence type="predicted"/>
<evidence type="ECO:0000256" key="5">
    <source>
        <dbReference type="ARBA" id="ARBA00022982"/>
    </source>
</evidence>
<keyword evidence="2" id="KW-0004">4Fe-4S</keyword>
<evidence type="ECO:0000259" key="8">
    <source>
        <dbReference type="PROSITE" id="PS51379"/>
    </source>
</evidence>
<dbReference type="NCBIfam" id="TIGR00273">
    <property type="entry name" value="LutB/LldF family L-lactate oxidation iron-sulfur protein"/>
    <property type="match status" value="1"/>
</dbReference>
<dbReference type="Pfam" id="PF11870">
    <property type="entry name" value="LutB_C"/>
    <property type="match status" value="1"/>
</dbReference>
<dbReference type="AlphaFoldDB" id="A0A494YAC0"/>
<dbReference type="InterPro" id="IPR037171">
    <property type="entry name" value="NagB/RpiA_transferase-like"/>
</dbReference>
<organism evidence="9 10">
    <name type="scientific">Cohnella endophytica</name>
    <dbReference type="NCBI Taxonomy" id="2419778"/>
    <lineage>
        <taxon>Bacteria</taxon>
        <taxon>Bacillati</taxon>
        <taxon>Bacillota</taxon>
        <taxon>Bacilli</taxon>
        <taxon>Bacillales</taxon>
        <taxon>Paenibacillaceae</taxon>
        <taxon>Cohnella</taxon>
    </lineage>
</organism>
<dbReference type="EMBL" id="RBZM01000002">
    <property type="protein sequence ID" value="RKP56862.1"/>
    <property type="molecule type" value="Genomic_DNA"/>
</dbReference>
<dbReference type="Gene3D" id="3.40.50.10420">
    <property type="entry name" value="NagB/RpiA/CoA transferase-like"/>
    <property type="match status" value="1"/>
</dbReference>
<dbReference type="PANTHER" id="PTHR47153:SF2">
    <property type="entry name" value="LACTATE UTILIZATION PROTEIN B"/>
    <property type="match status" value="1"/>
</dbReference>
<dbReference type="PROSITE" id="PS51379">
    <property type="entry name" value="4FE4S_FER_2"/>
    <property type="match status" value="1"/>
</dbReference>
<accession>A0A494YAC0</accession>
<evidence type="ECO:0000313" key="10">
    <source>
        <dbReference type="Proteomes" id="UP000282076"/>
    </source>
</evidence>
<dbReference type="GO" id="GO:0006089">
    <property type="term" value="P:lactate metabolic process"/>
    <property type="evidence" value="ECO:0007669"/>
    <property type="project" value="InterPro"/>
</dbReference>
<keyword evidence="1" id="KW-0813">Transport</keyword>
<dbReference type="Proteomes" id="UP000282076">
    <property type="component" value="Unassembled WGS sequence"/>
</dbReference>
<dbReference type="PROSITE" id="PS00198">
    <property type="entry name" value="4FE4S_FER_1"/>
    <property type="match status" value="1"/>
</dbReference>
<reference evidence="9 10" key="1">
    <citation type="submission" date="2018-10" db="EMBL/GenBank/DDBJ databases">
        <title>Cohnella sp. M2MS4P-1, whole genome shotgun sequence.</title>
        <authorList>
            <person name="Tuo L."/>
        </authorList>
    </citation>
    <scope>NUCLEOTIDE SEQUENCE [LARGE SCALE GENOMIC DNA]</scope>
    <source>
        <strain evidence="9 10">M2MS4P-1</strain>
    </source>
</reference>
<dbReference type="InterPro" id="IPR024569">
    <property type="entry name" value="LutB_C"/>
</dbReference>
<sequence length="511" mass="56380">MSGTGGHDHSGGATVKERADLALNNDFLRKAVKFTTERLKNGKLKAMEEHGNWEEWRERGKQIRLHTIAHLDYYLNQFTENARANGVHVHFADTAEEAVHISLSIAERKQAKSVVKSKSMVTEELHLNHALESIDVEAVETDLGEYIIQLAGETPSHIIIPAIHKNRYQIADLLSEDAGEKLEPDTSILAGYVRRKLRQKFLEADIGMTGCNFAIAETGSMVLFENEGNARMVTTVPRTQITLMGMERIIPSWSDLEVMATLLPRSATGQKLTVYMSGITGPRRSEDADGPDEMHIIIVDNGRSLQLGDPEFQELLNCIRCGACLNACPVYRHIGGHAYGGTYSGPIGAVLTPSLQKNVAEWDDIANASSLCGACYEACPVKIPLHEMLIYLRRRKIEAGHGDKIEAAGMKGFATVMSKSGRFNAVLKLGKFGQKLVARRGEIRIKVGPLKGWNSYRVTPSLPKKSFRDQWGTLEAEIRGGLQEMAPDVKSRMERIVKERANGAGGHGHGH</sequence>
<keyword evidence="3" id="KW-0479">Metal-binding</keyword>